<proteinExistence type="predicted"/>
<comment type="caution">
    <text evidence="2">The sequence shown here is derived from an EMBL/GenBank/DDBJ whole genome shotgun (WGS) entry which is preliminary data.</text>
</comment>
<reference evidence="2" key="1">
    <citation type="submission" date="2016-09" db="EMBL/GenBank/DDBJ databases">
        <title>Whole Genome Sequencing of Salmonella enterica subsp. enterica serovar Nottingham.</title>
        <authorList>
            <person name="Zheng J."/>
            <person name="Wang H."/>
        </authorList>
    </citation>
    <scope>NUCLEOTIDE SEQUENCE [LARGE SCALE GENOMIC DNA]</scope>
    <source>
        <strain evidence="2">CFSAN055411</strain>
    </source>
</reference>
<dbReference type="InterPro" id="IPR013491">
    <property type="entry name" value="Tape_meas_N"/>
</dbReference>
<dbReference type="AlphaFoldDB" id="A0A3F3II12"/>
<organism evidence="2">
    <name type="scientific">Salmonella enterica</name>
    <name type="common">Salmonella choleraesuis</name>
    <dbReference type="NCBI Taxonomy" id="28901"/>
    <lineage>
        <taxon>Bacteria</taxon>
        <taxon>Pseudomonadati</taxon>
        <taxon>Pseudomonadota</taxon>
        <taxon>Gammaproteobacteria</taxon>
        <taxon>Enterobacterales</taxon>
        <taxon>Enterobacteriaceae</taxon>
        <taxon>Salmonella</taxon>
    </lineage>
</organism>
<feature type="domain" description="Tape measure protein N-terminal" evidence="1">
    <location>
        <begin position="143"/>
        <end position="308"/>
    </location>
</feature>
<name>A0A3F3II12_SALER</name>
<dbReference type="PANTHER" id="PTHR38812:SF2">
    <property type="entry name" value="MU-LIKE PROPHAGE FLUMU PROTEIN GP42"/>
    <property type="match status" value="1"/>
</dbReference>
<dbReference type="InterPro" id="IPR053058">
    <property type="entry name" value="Mulikevirus_tape_measure"/>
</dbReference>
<dbReference type="Pfam" id="PF20155">
    <property type="entry name" value="TMP_3"/>
    <property type="match status" value="1"/>
</dbReference>
<gene>
    <name evidence="2" type="ORF">BH006_17255</name>
</gene>
<protein>
    <recommendedName>
        <fullName evidence="1">Tape measure protein N-terminal domain-containing protein</fullName>
    </recommendedName>
</protein>
<dbReference type="Proteomes" id="UP000852880">
    <property type="component" value="Unassembled WGS sequence"/>
</dbReference>
<sequence>MAGKQLKASVIVDLTGNLAQRARQFSQSLTSLSRRGAADLNGLGAGFRPLGAQLPVLDNKAKRFGTSLDSACRRGSGALGRLRAGLLKTGAGFDRMEAKVKSLHGALYGLMGLGASVYGLNRWFVRPVAQRERYATSLDSIYNGNKKQINETMAWAIKNAKDSTWGLSGVMQEFTSDKAFGMSDKESRNFITMLEDQGAKKGWDLNAAQGASLQLKQMYSRQNIMAADANLLTGYGINVYKTLADKMHVDAKKVRALGERGKLGPEAIAILFKALRDEAKGAQKNAQGTWIGLTSQMGDAWEDFASRVMGNGKDKGVFFTLKQQLKGFLDFYNNAQTNGTADRFAGYLSDGFATGFDAAKSSILFVEASLNRIQRILKQIRDAGYGNALDKTISGLKTTAKWLLIIFAGQKALRLGWKLARPTWRLATAPVRGWRNLRNRKGTGAGVAPAPEFFGGSLGAPLNVFVTNWPVGGVGGGGGADTYLDANGKRKRGPGRGRGRTSRVVSAVASETEATTRGGWFSRTLARTGGLLSKIPGIGRAGKWLSAGAGVLRNAGGNRWLSRLGTVGRFAGRLGGPALAAVSLAPVLLDDQATLHDKAGATGGTVGSLLGGAVGSIGGPIGTVAGAAIGSYLGEHLGGWLSDVYTRWHDGDKSADSAMPQEKQKGEATIKLELPPELRVAQSTINDSDMFGLNMLYSGSNYGFTQ</sequence>
<accession>A0A3F3II12</accession>
<dbReference type="EMBL" id="MJEL01000009">
    <property type="protein sequence ID" value="OEH98409.1"/>
    <property type="molecule type" value="Genomic_DNA"/>
</dbReference>
<dbReference type="PANTHER" id="PTHR38812">
    <property type="entry name" value="MU-LIKE PROPHAGE FLUMU PROTEIN GP42"/>
    <property type="match status" value="1"/>
</dbReference>
<dbReference type="NCBIfam" id="TIGR02675">
    <property type="entry name" value="tape_meas_nterm"/>
    <property type="match status" value="1"/>
</dbReference>
<evidence type="ECO:0000313" key="2">
    <source>
        <dbReference type="EMBL" id="OEH98409.1"/>
    </source>
</evidence>
<dbReference type="RefSeq" id="WP_069721175.1">
    <property type="nucleotide sequence ID" value="NZ_MJEL01000009.1"/>
</dbReference>
<evidence type="ECO:0000259" key="1">
    <source>
        <dbReference type="Pfam" id="PF20155"/>
    </source>
</evidence>